<evidence type="ECO:0008006" key="3">
    <source>
        <dbReference type="Google" id="ProtNLM"/>
    </source>
</evidence>
<dbReference type="EMBL" id="WTQJ01000002">
    <property type="protein sequence ID" value="MWR12315.1"/>
    <property type="molecule type" value="Genomic_DNA"/>
</dbReference>
<protein>
    <recommendedName>
        <fullName evidence="3">Lipoprotein</fullName>
    </recommendedName>
</protein>
<comment type="caution">
    <text evidence="1">The sequence shown here is derived from an EMBL/GenBank/DDBJ whole genome shotgun (WGS) entry which is preliminary data.</text>
</comment>
<evidence type="ECO:0000313" key="1">
    <source>
        <dbReference type="EMBL" id="MWR12315.1"/>
    </source>
</evidence>
<evidence type="ECO:0000313" key="2">
    <source>
        <dbReference type="Proteomes" id="UP000430387"/>
    </source>
</evidence>
<dbReference type="PROSITE" id="PS51257">
    <property type="entry name" value="PROKAR_LIPOPROTEIN"/>
    <property type="match status" value="1"/>
</dbReference>
<gene>
    <name evidence="1" type="ORF">GQA06_00445</name>
</gene>
<reference evidence="1 2" key="1">
    <citation type="submission" date="2019-12" db="EMBL/GenBank/DDBJ databases">
        <title>Enteriobacteria Tanzani isolates_8377-8380.</title>
        <authorList>
            <person name="Subbiah M."/>
            <person name="Call D."/>
        </authorList>
    </citation>
    <scope>NUCLEOTIDE SEQUENCE [LARGE SCALE GENOMIC DNA]</scope>
    <source>
        <strain evidence="1 2">8380wG1</strain>
    </source>
</reference>
<organism evidence="1 2">
    <name type="scientific">Escherichia coli</name>
    <dbReference type="NCBI Taxonomy" id="562"/>
    <lineage>
        <taxon>Bacteria</taxon>
        <taxon>Pseudomonadati</taxon>
        <taxon>Pseudomonadota</taxon>
        <taxon>Gammaproteobacteria</taxon>
        <taxon>Enterobacterales</taxon>
        <taxon>Enterobacteriaceae</taxon>
        <taxon>Escherichia</taxon>
    </lineage>
</organism>
<dbReference type="RefSeq" id="WP_001013409.1">
    <property type="nucleotide sequence ID" value="NZ_BDOU01000001.1"/>
</dbReference>
<sequence>MNGISKIILALTAGFTLSGCVSHTQKNSQPDPAAIEAAKLAQYTDSQLCQAEDNIEPLLNLNPSSHPEFNENYRRAQAIKKVIASRNLSCYRLKMERAEQATPARPLSPRQKQARASAVCQAYAQRTRFADPTVTFQMCGKGFQSTSAKCKEDLASFERESQKLRGTARAEYVEISSAFRAGCTLK</sequence>
<name>A0A6D0I5G2_ECOLX</name>
<dbReference type="Proteomes" id="UP000430387">
    <property type="component" value="Unassembled WGS sequence"/>
</dbReference>
<proteinExistence type="predicted"/>
<accession>A0A6D0I5G2</accession>
<dbReference type="AlphaFoldDB" id="A0A6D0I5G2"/>